<dbReference type="SUPFAM" id="SSF52161">
    <property type="entry name" value="Ribosomal protein L13"/>
    <property type="match status" value="1"/>
</dbReference>
<dbReference type="InterPro" id="IPR005755">
    <property type="entry name" value="Ribosomal_uL13_euk/arc"/>
</dbReference>
<dbReference type="CDD" id="cd00392">
    <property type="entry name" value="Ribosomal_L13"/>
    <property type="match status" value="1"/>
</dbReference>
<evidence type="ECO:0000256" key="1">
    <source>
        <dbReference type="ARBA" id="ARBA00006227"/>
    </source>
</evidence>
<dbReference type="KEGG" id="mear:Mpt1_c00410"/>
<dbReference type="GO" id="GO:0017148">
    <property type="term" value="P:negative regulation of translation"/>
    <property type="evidence" value="ECO:0007669"/>
    <property type="project" value="TreeGrafter"/>
</dbReference>
<comment type="similarity">
    <text evidence="1 4">Belongs to the universal ribosomal protein uL13 family.</text>
</comment>
<dbReference type="OrthoDB" id="7668at2157"/>
<dbReference type="GeneID" id="24817716"/>
<dbReference type="EMBL" id="CP010070">
    <property type="protein sequence ID" value="AIZ55949.1"/>
    <property type="molecule type" value="Genomic_DNA"/>
</dbReference>
<comment type="subunit">
    <text evidence="4">Part of the 50S ribosomal subunit.</text>
</comment>
<sequence length="141" mass="15968">MVTVIDAKGLVYGRLASNIAEMVLAGEEVVVLNAEQIIITGNRDVVFAYFKQKVDHGDTTKRKGPFYPRRADLLFKRCVRGMIHFQNTTGREAYRRLHVYVGTPKQFESCEKLRPEEAIREITGKYTTLGAVSKFLGSNVR</sequence>
<proteinExistence type="inferred from homology"/>
<dbReference type="Pfam" id="PF00572">
    <property type="entry name" value="Ribosomal_L13"/>
    <property type="match status" value="1"/>
</dbReference>
<dbReference type="GO" id="GO:0003729">
    <property type="term" value="F:mRNA binding"/>
    <property type="evidence" value="ECO:0007669"/>
    <property type="project" value="TreeGrafter"/>
</dbReference>
<evidence type="ECO:0000313" key="5">
    <source>
        <dbReference type="EMBL" id="AIZ55949.1"/>
    </source>
</evidence>
<dbReference type="InterPro" id="IPR005823">
    <property type="entry name" value="Ribosomal_uL13_bac-type"/>
</dbReference>
<reference evidence="5 6" key="1">
    <citation type="journal article" date="2014" name="Appl. Environ. Microbiol.">
        <title>Comparative Genome Analysis of 'Candidatus Methanoplasma termitum' Indicates a New Mode of Energy Metabolism in the Seventh Order of Methanogens.</title>
        <authorList>
            <person name="Lang K."/>
            <person name="Schuldes J."/>
            <person name="Klingl A."/>
            <person name="Poehlein A."/>
            <person name="Daniel R."/>
            <person name="Brune A."/>
        </authorList>
    </citation>
    <scope>NUCLEOTIDE SEQUENCE [LARGE SCALE GENOMIC DNA]</scope>
    <source>
        <strain evidence="6">Mpt1</strain>
    </source>
</reference>
<protein>
    <recommendedName>
        <fullName evidence="4">Large ribosomal subunit protein uL13</fullName>
    </recommendedName>
</protein>
<dbReference type="PIRSF" id="PIRSF002181">
    <property type="entry name" value="Ribosomal_L13"/>
    <property type="match status" value="1"/>
</dbReference>
<evidence type="ECO:0000313" key="6">
    <source>
        <dbReference type="Proteomes" id="UP000030787"/>
    </source>
</evidence>
<accession>A0A0A7LA40</accession>
<dbReference type="HAMAP" id="MF_01366">
    <property type="entry name" value="Ribosomal_uL13"/>
    <property type="match status" value="1"/>
</dbReference>
<dbReference type="Gene3D" id="3.90.1180.10">
    <property type="entry name" value="Ribosomal protein L13"/>
    <property type="match status" value="1"/>
</dbReference>
<organism evidence="5 6">
    <name type="scientific">Candidatus Methanoplasma termitum</name>
    <dbReference type="NCBI Taxonomy" id="1577791"/>
    <lineage>
        <taxon>Archaea</taxon>
        <taxon>Methanobacteriati</taxon>
        <taxon>Thermoplasmatota</taxon>
        <taxon>Thermoplasmata</taxon>
        <taxon>Methanomassiliicoccales</taxon>
        <taxon>Methanomassiliicoccaceae</taxon>
        <taxon>Candidatus Methanoplasma</taxon>
    </lineage>
</organism>
<dbReference type="Proteomes" id="UP000030787">
    <property type="component" value="Chromosome"/>
</dbReference>
<dbReference type="InterPro" id="IPR036899">
    <property type="entry name" value="Ribosomal_uL13_sf"/>
</dbReference>
<dbReference type="InterPro" id="IPR005822">
    <property type="entry name" value="Ribosomal_uL13"/>
</dbReference>
<dbReference type="GO" id="GO:0022625">
    <property type="term" value="C:cytosolic large ribosomal subunit"/>
    <property type="evidence" value="ECO:0007669"/>
    <property type="project" value="UniProtKB-UniRule"/>
</dbReference>
<dbReference type="NCBIfam" id="TIGR01077">
    <property type="entry name" value="L13_A_E"/>
    <property type="match status" value="1"/>
</dbReference>
<evidence type="ECO:0000256" key="3">
    <source>
        <dbReference type="ARBA" id="ARBA00023274"/>
    </source>
</evidence>
<dbReference type="PANTHER" id="PTHR11545:SF3">
    <property type="entry name" value="LARGE RIBOSOMAL SUBUNIT PROTEIN UL13"/>
    <property type="match status" value="1"/>
</dbReference>
<keyword evidence="6" id="KW-1185">Reference proteome</keyword>
<name>A0A0A7LA40_9ARCH</name>
<comment type="function">
    <text evidence="4">This protein is one of the early assembly proteins of the 50S ribosomal subunit, although it is not seen to bind rRNA by itself. It is important during the early stages of 50S assembly.</text>
</comment>
<dbReference type="NCBIfam" id="NF005004">
    <property type="entry name" value="PRK06394.1"/>
    <property type="match status" value="1"/>
</dbReference>
<dbReference type="HOGENOM" id="CLU_076922_1_0_2"/>
<keyword evidence="3 4" id="KW-0687">Ribonucleoprotein</keyword>
<dbReference type="GO" id="GO:0006412">
    <property type="term" value="P:translation"/>
    <property type="evidence" value="ECO:0007669"/>
    <property type="project" value="UniProtKB-UniRule"/>
</dbReference>
<dbReference type="RefSeq" id="WP_048113531.1">
    <property type="nucleotide sequence ID" value="NZ_CP010070.1"/>
</dbReference>
<dbReference type="PANTHER" id="PTHR11545">
    <property type="entry name" value="RIBOSOMAL PROTEIN L13"/>
    <property type="match status" value="1"/>
</dbReference>
<dbReference type="STRING" id="1577791.Mpt1_c00410"/>
<keyword evidence="2 4" id="KW-0689">Ribosomal protein</keyword>
<dbReference type="AlphaFoldDB" id="A0A0A7LA40"/>
<evidence type="ECO:0000256" key="4">
    <source>
        <dbReference type="HAMAP-Rule" id="MF_01366"/>
    </source>
</evidence>
<dbReference type="GO" id="GO:0003735">
    <property type="term" value="F:structural constituent of ribosome"/>
    <property type="evidence" value="ECO:0007669"/>
    <property type="project" value="UniProtKB-UniRule"/>
</dbReference>
<gene>
    <name evidence="4" type="primary">rpl13</name>
    <name evidence="5" type="ORF">Mpt1_c00410</name>
</gene>
<evidence type="ECO:0000256" key="2">
    <source>
        <dbReference type="ARBA" id="ARBA00022980"/>
    </source>
</evidence>